<dbReference type="InterPro" id="IPR014756">
    <property type="entry name" value="Ig_E-set"/>
</dbReference>
<dbReference type="InterPro" id="IPR000572">
    <property type="entry name" value="OxRdtase_Mopterin-bd_dom"/>
</dbReference>
<feature type="domain" description="Oxidoreductase molybdopterin-binding" evidence="5">
    <location>
        <begin position="87"/>
        <end position="259"/>
    </location>
</feature>
<evidence type="ECO:0000256" key="1">
    <source>
        <dbReference type="ARBA" id="ARBA00001924"/>
    </source>
</evidence>
<feature type="domain" description="Moybdenum cofactor oxidoreductase dimerisation" evidence="6">
    <location>
        <begin position="287"/>
        <end position="405"/>
    </location>
</feature>
<dbReference type="PANTHER" id="PTHR19372:SF7">
    <property type="entry name" value="SULFITE OXIDASE, MITOCHONDRIAL"/>
    <property type="match status" value="1"/>
</dbReference>
<dbReference type="InterPro" id="IPR008335">
    <property type="entry name" value="Mopterin_OxRdtase_euk"/>
</dbReference>
<keyword evidence="3" id="KW-0479">Metal-binding</keyword>
<keyword evidence="8" id="KW-1185">Reference proteome</keyword>
<dbReference type="SUPFAM" id="SSF81296">
    <property type="entry name" value="E set domains"/>
    <property type="match status" value="1"/>
</dbReference>
<dbReference type="Pfam" id="PF00174">
    <property type="entry name" value="Oxidored_molyb"/>
    <property type="match status" value="1"/>
</dbReference>
<organism evidence="7 8">
    <name type="scientific">Maribacter chungangensis</name>
    <dbReference type="NCBI Taxonomy" id="1069117"/>
    <lineage>
        <taxon>Bacteria</taxon>
        <taxon>Pseudomonadati</taxon>
        <taxon>Bacteroidota</taxon>
        <taxon>Flavobacteriia</taxon>
        <taxon>Flavobacteriales</taxon>
        <taxon>Flavobacteriaceae</taxon>
        <taxon>Maribacter</taxon>
    </lineage>
</organism>
<dbReference type="EMBL" id="JBHTHY010000014">
    <property type="protein sequence ID" value="MFD0799179.1"/>
    <property type="molecule type" value="Genomic_DNA"/>
</dbReference>
<dbReference type="InterPro" id="IPR036374">
    <property type="entry name" value="OxRdtase_Mopterin-bd_sf"/>
</dbReference>
<dbReference type="PANTHER" id="PTHR19372">
    <property type="entry name" value="SULFITE REDUCTASE"/>
    <property type="match status" value="1"/>
</dbReference>
<evidence type="ECO:0000313" key="7">
    <source>
        <dbReference type="EMBL" id="MFD0799179.1"/>
    </source>
</evidence>
<evidence type="ECO:0000313" key="8">
    <source>
        <dbReference type="Proteomes" id="UP001597012"/>
    </source>
</evidence>
<dbReference type="InterPro" id="IPR005066">
    <property type="entry name" value="MoCF_OxRdtse_dimer"/>
</dbReference>
<dbReference type="Gene3D" id="2.60.40.650">
    <property type="match status" value="1"/>
</dbReference>
<dbReference type="RefSeq" id="WP_379936082.1">
    <property type="nucleotide sequence ID" value="NZ_JBHTHY010000014.1"/>
</dbReference>
<protein>
    <submittedName>
        <fullName evidence="7">Sulfite oxidase</fullName>
    </submittedName>
</protein>
<dbReference type="CDD" id="cd02110">
    <property type="entry name" value="SO_family_Moco_dimer"/>
    <property type="match status" value="1"/>
</dbReference>
<comment type="cofactor">
    <cofactor evidence="1">
        <name>Mo-molybdopterin</name>
        <dbReference type="ChEBI" id="CHEBI:71302"/>
    </cofactor>
</comment>
<gene>
    <name evidence="7" type="ORF">ACFQZJ_17015</name>
</gene>
<dbReference type="Proteomes" id="UP001597012">
    <property type="component" value="Unassembled WGS sequence"/>
</dbReference>
<reference evidence="8" key="1">
    <citation type="journal article" date="2019" name="Int. J. Syst. Evol. Microbiol.">
        <title>The Global Catalogue of Microorganisms (GCM) 10K type strain sequencing project: providing services to taxonomists for standard genome sequencing and annotation.</title>
        <authorList>
            <consortium name="The Broad Institute Genomics Platform"/>
            <consortium name="The Broad Institute Genome Sequencing Center for Infectious Disease"/>
            <person name="Wu L."/>
            <person name="Ma J."/>
        </authorList>
    </citation>
    <scope>NUCLEOTIDE SEQUENCE [LARGE SCALE GENOMIC DNA]</scope>
    <source>
        <strain evidence="8">CCUG 61948</strain>
    </source>
</reference>
<accession>A0ABW3B830</accession>
<evidence type="ECO:0000256" key="4">
    <source>
        <dbReference type="ARBA" id="ARBA00023002"/>
    </source>
</evidence>
<evidence type="ECO:0000256" key="2">
    <source>
        <dbReference type="ARBA" id="ARBA00022505"/>
    </source>
</evidence>
<proteinExistence type="predicted"/>
<sequence>MKRRKFIGRTALAAITSALGSEIVFGNTLPDGYTLLGLQDPDPFSMFNKDSGMVLLNDRPWNMEAQAHLLDDKVTPNKYIFIRNNGLVPENIDVDNWTLTIDGESVVSSKTYTLAELKSKFQQHTYQLTLECGGNGRSEYNPPAKGNQWTIGAVYCAEWTGVRLRDVLEDAGIRNDAVYIGYHAIDEHLSRDPEKEPISRGAPMAKALQDETLLAFKMNGEDIPLVHGHPLRLVAGGWPASVSGKWVQRISVRNKEHDGPKMTGDAYRVPCNPVAPGEKVSEKDMCIIESMPVKSLITYPKTGAIISEGKKLNIRGHAWAGELEVSKMEYSIDFGATWKVCTIEKPANRLAWQHFSAQVSFPKKGYYEIWSRATDSQGTAQPMLIPGWNPKGYLNNACQRIAIKVG</sequence>
<keyword evidence="2" id="KW-0500">Molybdenum</keyword>
<evidence type="ECO:0000259" key="6">
    <source>
        <dbReference type="Pfam" id="PF03404"/>
    </source>
</evidence>
<keyword evidence="4" id="KW-0560">Oxidoreductase</keyword>
<evidence type="ECO:0000259" key="5">
    <source>
        <dbReference type="Pfam" id="PF00174"/>
    </source>
</evidence>
<dbReference type="Pfam" id="PF03404">
    <property type="entry name" value="Mo-co_dimer"/>
    <property type="match status" value="1"/>
</dbReference>
<comment type="caution">
    <text evidence="7">The sequence shown here is derived from an EMBL/GenBank/DDBJ whole genome shotgun (WGS) entry which is preliminary data.</text>
</comment>
<name>A0ABW3B830_9FLAO</name>
<dbReference type="PRINTS" id="PR00407">
    <property type="entry name" value="EUMOPTERIN"/>
</dbReference>
<dbReference type="Gene3D" id="3.90.420.10">
    <property type="entry name" value="Oxidoreductase, molybdopterin-binding domain"/>
    <property type="match status" value="1"/>
</dbReference>
<dbReference type="SUPFAM" id="SSF56524">
    <property type="entry name" value="Oxidoreductase molybdopterin-binding domain"/>
    <property type="match status" value="1"/>
</dbReference>
<evidence type="ECO:0000256" key="3">
    <source>
        <dbReference type="ARBA" id="ARBA00022723"/>
    </source>
</evidence>